<name>A0A0L6UIC4_9BASI</name>
<dbReference type="OrthoDB" id="8037646at2759"/>
<dbReference type="VEuPathDB" id="FungiDB:VP01_6314g2"/>
<sequence>PDNPNWHAWLGHPNQQFQSLIVPKSEIPECSICKECKIRSLPFSSKFKTVHRVLNAVHVDLGGPFLVQLPAGFTYFLTIVNQFSG</sequence>
<organism evidence="1 2">
    <name type="scientific">Puccinia sorghi</name>
    <dbReference type="NCBI Taxonomy" id="27349"/>
    <lineage>
        <taxon>Eukaryota</taxon>
        <taxon>Fungi</taxon>
        <taxon>Dikarya</taxon>
        <taxon>Basidiomycota</taxon>
        <taxon>Pucciniomycotina</taxon>
        <taxon>Pucciniomycetes</taxon>
        <taxon>Pucciniales</taxon>
        <taxon>Pucciniaceae</taxon>
        <taxon>Puccinia</taxon>
    </lineage>
</organism>
<evidence type="ECO:0000313" key="2">
    <source>
        <dbReference type="Proteomes" id="UP000037035"/>
    </source>
</evidence>
<dbReference type="EMBL" id="LAVV01011624">
    <property type="protein sequence ID" value="KNZ47555.1"/>
    <property type="molecule type" value="Genomic_DNA"/>
</dbReference>
<evidence type="ECO:0008006" key="3">
    <source>
        <dbReference type="Google" id="ProtNLM"/>
    </source>
</evidence>
<proteinExistence type="predicted"/>
<feature type="non-terminal residue" evidence="1">
    <location>
        <position position="1"/>
    </location>
</feature>
<reference evidence="1 2" key="1">
    <citation type="submission" date="2015-08" db="EMBL/GenBank/DDBJ databases">
        <title>Next Generation Sequencing and Analysis of the Genome of Puccinia sorghi L Schw, the Causal Agent of Maize Common Rust.</title>
        <authorList>
            <person name="Rochi L."/>
            <person name="Burguener G."/>
            <person name="Darino M."/>
            <person name="Turjanski A."/>
            <person name="Kreff E."/>
            <person name="Dieguez M.J."/>
            <person name="Sacco F."/>
        </authorList>
    </citation>
    <scope>NUCLEOTIDE SEQUENCE [LARGE SCALE GENOMIC DNA]</scope>
    <source>
        <strain evidence="1 2">RO10H11247</strain>
    </source>
</reference>
<comment type="caution">
    <text evidence="1">The sequence shown here is derived from an EMBL/GenBank/DDBJ whole genome shotgun (WGS) entry which is preliminary data.</text>
</comment>
<accession>A0A0L6UIC4</accession>
<dbReference type="AlphaFoldDB" id="A0A0L6UIC4"/>
<dbReference type="Proteomes" id="UP000037035">
    <property type="component" value="Unassembled WGS sequence"/>
</dbReference>
<evidence type="ECO:0000313" key="1">
    <source>
        <dbReference type="EMBL" id="KNZ47555.1"/>
    </source>
</evidence>
<keyword evidence="2" id="KW-1185">Reference proteome</keyword>
<protein>
    <recommendedName>
        <fullName evidence="3">GAG-pre-integrase domain-containing protein</fullName>
    </recommendedName>
</protein>
<gene>
    <name evidence="1" type="ORF">VP01_6314g2</name>
</gene>